<organism evidence="1 2">
    <name type="scientific">Aeromonas phage Ah1</name>
    <dbReference type="NCBI Taxonomy" id="2053701"/>
    <lineage>
        <taxon>Viruses</taxon>
        <taxon>Duplodnaviria</taxon>
        <taxon>Heunggongvirae</taxon>
        <taxon>Uroviricota</taxon>
        <taxon>Caudoviricetes</taxon>
        <taxon>Pantevenvirales</taxon>
        <taxon>Straboviridae</taxon>
        <taxon>Cinqassovirus</taxon>
        <taxon>Cinqassovirus ah1</taxon>
    </lineage>
</organism>
<sequence>MRKWEDLTENEKVIVKRCVEAILRLGEHQVVFEKVDGSIRVAQASLNERLITTELGKELFEKEVKPSVVRRESFESCRFYEVGTKEWRSFQLKKLISIGSLKIEDLIRI</sequence>
<name>A0A2H4YF49_9CAUD</name>
<dbReference type="EMBL" id="MG250483">
    <property type="protein sequence ID" value="AUE22799.1"/>
    <property type="molecule type" value="Genomic_DNA"/>
</dbReference>
<dbReference type="Proteomes" id="UP000240934">
    <property type="component" value="Segment"/>
</dbReference>
<dbReference type="InterPro" id="IPR024401">
    <property type="entry name" value="WYL_prot"/>
</dbReference>
<evidence type="ECO:0000313" key="1">
    <source>
        <dbReference type="EMBL" id="AUE22799.1"/>
    </source>
</evidence>
<protein>
    <submittedName>
        <fullName evidence="1">Uncharacterized protein</fullName>
    </submittedName>
</protein>
<accession>A0A2H4YF49</accession>
<proteinExistence type="predicted"/>
<dbReference type="Pfam" id="PF10902">
    <property type="entry name" value="WYL_2"/>
    <property type="match status" value="1"/>
</dbReference>
<keyword evidence="2" id="KW-1185">Reference proteome</keyword>
<reference evidence="1 2" key="1">
    <citation type="submission" date="2017-10" db="EMBL/GenBank/DDBJ databases">
        <title>Antibacterial composition for extension of chilled fish shelf life and decreasing of risk of food-borne infections, bacteriophage strains for its preparation.</title>
        <authorList>
            <person name="Zulkarneev E.R."/>
            <person name="Aleshkin A.V."/>
            <person name="Rubalsky O.V."/>
            <person name="Kiseleva I.A."/>
            <person name="Rubalskii E.O."/>
            <person name="Lebedev S.N."/>
        </authorList>
    </citation>
    <scope>NUCLEOTIDE SEQUENCE [LARGE SCALE GENOMIC DNA]</scope>
</reference>
<evidence type="ECO:0000313" key="2">
    <source>
        <dbReference type="Proteomes" id="UP000240934"/>
    </source>
</evidence>
<gene>
    <name evidence="1" type="ORF">Ah1_00281</name>
</gene>